<dbReference type="PROSITE" id="PS51257">
    <property type="entry name" value="PROKAR_LIPOPROTEIN"/>
    <property type="match status" value="1"/>
</dbReference>
<dbReference type="AlphaFoldDB" id="A0A382UJP4"/>
<sequence>MEIQALKKLNSLKLILFWNLFLAIILVLSACGDLVKESDTGACNNAIDSRNYDTAL</sequence>
<keyword evidence="1" id="KW-0812">Transmembrane</keyword>
<dbReference type="EMBL" id="UINC01144729">
    <property type="protein sequence ID" value="SVD34420.1"/>
    <property type="molecule type" value="Genomic_DNA"/>
</dbReference>
<feature type="non-terminal residue" evidence="2">
    <location>
        <position position="56"/>
    </location>
</feature>
<accession>A0A382UJP4</accession>
<name>A0A382UJP4_9ZZZZ</name>
<feature type="transmembrane region" description="Helical" evidence="1">
    <location>
        <begin position="12"/>
        <end position="30"/>
    </location>
</feature>
<organism evidence="2">
    <name type="scientific">marine metagenome</name>
    <dbReference type="NCBI Taxonomy" id="408172"/>
    <lineage>
        <taxon>unclassified sequences</taxon>
        <taxon>metagenomes</taxon>
        <taxon>ecological metagenomes</taxon>
    </lineage>
</organism>
<gene>
    <name evidence="2" type="ORF">METZ01_LOCUS387274</name>
</gene>
<keyword evidence="1" id="KW-0472">Membrane</keyword>
<proteinExistence type="predicted"/>
<evidence type="ECO:0000313" key="2">
    <source>
        <dbReference type="EMBL" id="SVD34420.1"/>
    </source>
</evidence>
<protein>
    <submittedName>
        <fullName evidence="2">Uncharacterized protein</fullName>
    </submittedName>
</protein>
<keyword evidence="1" id="KW-1133">Transmembrane helix</keyword>
<reference evidence="2" key="1">
    <citation type="submission" date="2018-05" db="EMBL/GenBank/DDBJ databases">
        <authorList>
            <person name="Lanie J.A."/>
            <person name="Ng W.-L."/>
            <person name="Kazmierczak K.M."/>
            <person name="Andrzejewski T.M."/>
            <person name="Davidsen T.M."/>
            <person name="Wayne K.J."/>
            <person name="Tettelin H."/>
            <person name="Glass J.I."/>
            <person name="Rusch D."/>
            <person name="Podicherti R."/>
            <person name="Tsui H.-C.T."/>
            <person name="Winkler M.E."/>
        </authorList>
    </citation>
    <scope>NUCLEOTIDE SEQUENCE</scope>
</reference>
<evidence type="ECO:0000256" key="1">
    <source>
        <dbReference type="SAM" id="Phobius"/>
    </source>
</evidence>